<organism evidence="1">
    <name type="scientific">Cryptomonas curvata</name>
    <dbReference type="NCBI Taxonomy" id="233186"/>
    <lineage>
        <taxon>Eukaryota</taxon>
        <taxon>Cryptophyceae</taxon>
        <taxon>Cryptomonadales</taxon>
        <taxon>Cryptomonadaceae</taxon>
        <taxon>Cryptomonas</taxon>
    </lineage>
</organism>
<name>A0A7S0N007_9CRYP</name>
<sequence>MDGWAHYNYGELLCNPHLPLNISPSRRERLVVCVHAESAGDSSIQSQNYEAKIIETRFVFSCVKRQIRSSENTSPTHNRSLAIEQYAMSIFSQSISAAAQNRPILTRISK</sequence>
<dbReference type="EMBL" id="HBEZ01053599">
    <property type="protein sequence ID" value="CAD8655822.1"/>
    <property type="molecule type" value="Transcribed_RNA"/>
</dbReference>
<evidence type="ECO:0000313" key="1">
    <source>
        <dbReference type="EMBL" id="CAD8655822.1"/>
    </source>
</evidence>
<proteinExistence type="predicted"/>
<dbReference type="AlphaFoldDB" id="A0A7S0N007"/>
<reference evidence="1" key="1">
    <citation type="submission" date="2021-01" db="EMBL/GenBank/DDBJ databases">
        <authorList>
            <person name="Corre E."/>
            <person name="Pelletier E."/>
            <person name="Niang G."/>
            <person name="Scheremetjew M."/>
            <person name="Finn R."/>
            <person name="Kale V."/>
            <person name="Holt S."/>
            <person name="Cochrane G."/>
            <person name="Meng A."/>
            <person name="Brown T."/>
            <person name="Cohen L."/>
        </authorList>
    </citation>
    <scope>NUCLEOTIDE SEQUENCE</scope>
    <source>
        <strain evidence="1">CCAP979/52</strain>
    </source>
</reference>
<accession>A0A7S0N007</accession>
<protein>
    <submittedName>
        <fullName evidence="1">Uncharacterized protein</fullName>
    </submittedName>
</protein>
<gene>
    <name evidence="1" type="ORF">CCUR1050_LOCUS29402</name>
</gene>